<name>A0A940MXR9_9PROT</name>
<feature type="region of interest" description="Disordered" evidence="1">
    <location>
        <begin position="154"/>
        <end position="209"/>
    </location>
</feature>
<sequence>MPRRTICRGMIGTRCLVGLSLGALLAGPALWPEAAQAQERRFFQVTPGPRTEPPRLDTSLSTGGGRLQQVMVMDRASIARWLCPNGGTPARGRPGRCDGRGVARGGAGTGVDADVAGWHADLAPASHRQLACPLGTVPTPARFNPGTVRCMPGAPADAAAKPEEAGKPVEAARAASAAPPAAAPPASPAPQPSSPQAAAAGAPAGPSGS</sequence>
<dbReference type="Proteomes" id="UP000677537">
    <property type="component" value="Unassembled WGS sequence"/>
</dbReference>
<feature type="signal peptide" evidence="2">
    <location>
        <begin position="1"/>
        <end position="37"/>
    </location>
</feature>
<proteinExistence type="predicted"/>
<dbReference type="EMBL" id="JAGIZA010000004">
    <property type="protein sequence ID" value="MBP0492759.1"/>
    <property type="molecule type" value="Genomic_DNA"/>
</dbReference>
<evidence type="ECO:0000313" key="4">
    <source>
        <dbReference type="Proteomes" id="UP000677537"/>
    </source>
</evidence>
<dbReference type="RefSeq" id="WP_209372559.1">
    <property type="nucleotide sequence ID" value="NZ_JAGIZA010000004.1"/>
</dbReference>
<feature type="compositionally biased region" description="Low complexity" evidence="1">
    <location>
        <begin position="194"/>
        <end position="209"/>
    </location>
</feature>
<keyword evidence="4" id="KW-1185">Reference proteome</keyword>
<evidence type="ECO:0000256" key="2">
    <source>
        <dbReference type="SAM" id="SignalP"/>
    </source>
</evidence>
<organism evidence="3 4">
    <name type="scientific">Roseomonas indoligenes</name>
    <dbReference type="NCBI Taxonomy" id="2820811"/>
    <lineage>
        <taxon>Bacteria</taxon>
        <taxon>Pseudomonadati</taxon>
        <taxon>Pseudomonadota</taxon>
        <taxon>Alphaproteobacteria</taxon>
        <taxon>Acetobacterales</taxon>
        <taxon>Roseomonadaceae</taxon>
        <taxon>Roseomonas</taxon>
    </lineage>
</organism>
<feature type="compositionally biased region" description="Pro residues" evidence="1">
    <location>
        <begin position="181"/>
        <end position="193"/>
    </location>
</feature>
<keyword evidence="2" id="KW-0732">Signal</keyword>
<feature type="chain" id="PRO_5037255610" evidence="2">
    <location>
        <begin position="38"/>
        <end position="209"/>
    </location>
</feature>
<evidence type="ECO:0000256" key="1">
    <source>
        <dbReference type="SAM" id="MobiDB-lite"/>
    </source>
</evidence>
<protein>
    <submittedName>
        <fullName evidence="3">Uncharacterized protein</fullName>
    </submittedName>
</protein>
<comment type="caution">
    <text evidence="3">The sequence shown here is derived from an EMBL/GenBank/DDBJ whole genome shotgun (WGS) entry which is preliminary data.</text>
</comment>
<dbReference type="AlphaFoldDB" id="A0A940MXR9"/>
<feature type="compositionally biased region" description="Low complexity" evidence="1">
    <location>
        <begin position="168"/>
        <end position="180"/>
    </location>
</feature>
<evidence type="ECO:0000313" key="3">
    <source>
        <dbReference type="EMBL" id="MBP0492759.1"/>
    </source>
</evidence>
<accession>A0A940MXR9</accession>
<gene>
    <name evidence="3" type="ORF">J5Y10_08200</name>
</gene>
<reference evidence="3" key="1">
    <citation type="submission" date="2021-03" db="EMBL/GenBank/DDBJ databases">
        <authorList>
            <person name="So Y."/>
        </authorList>
    </citation>
    <scope>NUCLEOTIDE SEQUENCE</scope>
    <source>
        <strain evidence="3">SG15</strain>
    </source>
</reference>